<dbReference type="OrthoDB" id="9804865at2"/>
<sequence>MSNPNLLFELRQSGLLLITAFIWGCSFVAQSIGMESVGPYTFTASRMALGFVFLLPIVAMLRKRLAASQPDESERRRSPEYRRNLILGGFLCGLCLFGGEALQQFGLVHDTEVGKAGFITALYIVFVPLIGLFLGQKSRLTLWLAVAIAVAGLWFLCLPPEGFSIALGDAYIFLCAIVFSLHILVISRFVTKVNGIELSMMQFFFGSIIAFTSMMLFEHPTMSGFMAALPAILWAGIMSNGIAYTLQIVGQRGMNETAASLILSLESVFSVLAGWVVLNEILTPREGLGCVLMAVAVVLAQLPERKKKIESR</sequence>
<protein>
    <submittedName>
        <fullName evidence="8">DMT family transporter</fullName>
    </submittedName>
</protein>
<accession>A0A6I1EI02</accession>
<keyword evidence="5 6" id="KW-0472">Membrane</keyword>
<comment type="subcellular location">
    <subcellularLocation>
        <location evidence="1">Cell membrane</location>
        <topology evidence="1">Multi-pass membrane protein</topology>
    </subcellularLocation>
</comment>
<dbReference type="GO" id="GO:0005886">
    <property type="term" value="C:plasma membrane"/>
    <property type="evidence" value="ECO:0007669"/>
    <property type="project" value="UniProtKB-SubCell"/>
</dbReference>
<evidence type="ECO:0000256" key="1">
    <source>
        <dbReference type="ARBA" id="ARBA00004651"/>
    </source>
</evidence>
<evidence type="ECO:0000313" key="8">
    <source>
        <dbReference type="EMBL" id="KAB7654643.1"/>
    </source>
</evidence>
<name>A0A6I1EI02_9BURK</name>
<dbReference type="Pfam" id="PF00892">
    <property type="entry name" value="EamA"/>
    <property type="match status" value="2"/>
</dbReference>
<feature type="transmembrane region" description="Helical" evidence="6">
    <location>
        <begin position="284"/>
        <end position="302"/>
    </location>
</feature>
<feature type="transmembrane region" description="Helical" evidence="6">
    <location>
        <begin position="162"/>
        <end position="186"/>
    </location>
</feature>
<feature type="transmembrane region" description="Helical" evidence="6">
    <location>
        <begin position="44"/>
        <end position="61"/>
    </location>
</feature>
<keyword evidence="2" id="KW-1003">Cell membrane</keyword>
<evidence type="ECO:0000256" key="3">
    <source>
        <dbReference type="ARBA" id="ARBA00022692"/>
    </source>
</evidence>
<feature type="domain" description="EamA" evidence="7">
    <location>
        <begin position="15"/>
        <end position="156"/>
    </location>
</feature>
<dbReference type="InterPro" id="IPR000620">
    <property type="entry name" value="EamA_dom"/>
</dbReference>
<dbReference type="RefSeq" id="WP_152158990.1">
    <property type="nucleotide sequence ID" value="NZ_WEHX01000098.1"/>
</dbReference>
<keyword evidence="3 6" id="KW-0812">Transmembrane</keyword>
<feature type="transmembrane region" description="Helical" evidence="6">
    <location>
        <begin position="223"/>
        <end position="246"/>
    </location>
</feature>
<dbReference type="AlphaFoldDB" id="A0A6I1EI02"/>
<dbReference type="SUPFAM" id="SSF103481">
    <property type="entry name" value="Multidrug resistance efflux transporter EmrE"/>
    <property type="match status" value="2"/>
</dbReference>
<evidence type="ECO:0000256" key="2">
    <source>
        <dbReference type="ARBA" id="ARBA00022475"/>
    </source>
</evidence>
<dbReference type="PANTHER" id="PTHR42920:SF5">
    <property type="entry name" value="EAMA DOMAIN-CONTAINING PROTEIN"/>
    <property type="match status" value="1"/>
</dbReference>
<evidence type="ECO:0000256" key="4">
    <source>
        <dbReference type="ARBA" id="ARBA00022989"/>
    </source>
</evidence>
<feature type="transmembrane region" description="Helical" evidence="6">
    <location>
        <begin position="258"/>
        <end position="278"/>
    </location>
</feature>
<feature type="transmembrane region" description="Helical" evidence="6">
    <location>
        <begin position="12"/>
        <end position="32"/>
    </location>
</feature>
<dbReference type="PANTHER" id="PTHR42920">
    <property type="entry name" value="OS03G0707200 PROTEIN-RELATED"/>
    <property type="match status" value="1"/>
</dbReference>
<feature type="transmembrane region" description="Helical" evidence="6">
    <location>
        <begin position="113"/>
        <end position="133"/>
    </location>
</feature>
<feature type="transmembrane region" description="Helical" evidence="6">
    <location>
        <begin position="85"/>
        <end position="107"/>
    </location>
</feature>
<comment type="caution">
    <text evidence="8">The sequence shown here is derived from an EMBL/GenBank/DDBJ whole genome shotgun (WGS) entry which is preliminary data.</text>
</comment>
<dbReference type="InterPro" id="IPR037185">
    <property type="entry name" value="EmrE-like"/>
</dbReference>
<feature type="transmembrane region" description="Helical" evidence="6">
    <location>
        <begin position="140"/>
        <end position="156"/>
    </location>
</feature>
<reference evidence="8 9" key="1">
    <citation type="submission" date="2019-10" db="EMBL/GenBank/DDBJ databases">
        <title>Genome diversity of Sutterella seckii.</title>
        <authorList>
            <person name="Chaplin A.V."/>
            <person name="Sokolova S.R."/>
            <person name="Mosin K.A."/>
            <person name="Ivanova E.L."/>
            <person name="Kochetkova T.O."/>
            <person name="Goltsov A.Y."/>
            <person name="Trofimov D.Y."/>
            <person name="Efimov B.A."/>
        </authorList>
    </citation>
    <scope>NUCLEOTIDE SEQUENCE [LARGE SCALE GENOMIC DNA]</scope>
    <source>
        <strain evidence="8 9">ASD393</strain>
    </source>
</reference>
<dbReference type="InterPro" id="IPR051258">
    <property type="entry name" value="Diverse_Substrate_Transporter"/>
</dbReference>
<evidence type="ECO:0000313" key="9">
    <source>
        <dbReference type="Proteomes" id="UP000430564"/>
    </source>
</evidence>
<evidence type="ECO:0000256" key="6">
    <source>
        <dbReference type="SAM" id="Phobius"/>
    </source>
</evidence>
<proteinExistence type="predicted"/>
<evidence type="ECO:0000259" key="7">
    <source>
        <dbReference type="Pfam" id="PF00892"/>
    </source>
</evidence>
<organism evidence="8 9">
    <name type="scientific">Sutterella seckii</name>
    <dbReference type="NCBI Taxonomy" id="1944635"/>
    <lineage>
        <taxon>Bacteria</taxon>
        <taxon>Pseudomonadati</taxon>
        <taxon>Pseudomonadota</taxon>
        <taxon>Betaproteobacteria</taxon>
        <taxon>Burkholderiales</taxon>
        <taxon>Sutterellaceae</taxon>
        <taxon>Sutterella</taxon>
    </lineage>
</organism>
<dbReference type="EMBL" id="WEHX01000098">
    <property type="protein sequence ID" value="KAB7654643.1"/>
    <property type="molecule type" value="Genomic_DNA"/>
</dbReference>
<evidence type="ECO:0000256" key="5">
    <source>
        <dbReference type="ARBA" id="ARBA00023136"/>
    </source>
</evidence>
<dbReference type="Proteomes" id="UP000430564">
    <property type="component" value="Unassembled WGS sequence"/>
</dbReference>
<gene>
    <name evidence="8" type="ORF">GBM95_10140</name>
</gene>
<feature type="transmembrane region" description="Helical" evidence="6">
    <location>
        <begin position="198"/>
        <end position="217"/>
    </location>
</feature>
<feature type="domain" description="EamA" evidence="7">
    <location>
        <begin position="167"/>
        <end position="299"/>
    </location>
</feature>
<keyword evidence="4 6" id="KW-1133">Transmembrane helix</keyword>